<gene>
    <name evidence="2" type="ORF">VFH_U003040</name>
</gene>
<dbReference type="PANTHER" id="PTHR35719">
    <property type="entry name" value="OS01G0680600 PROTEIN"/>
    <property type="match status" value="1"/>
</dbReference>
<reference evidence="2 3" key="1">
    <citation type="submission" date="2023-01" db="EMBL/GenBank/DDBJ databases">
        <authorList>
            <person name="Kreplak J."/>
        </authorList>
    </citation>
    <scope>NUCLEOTIDE SEQUENCE [LARGE SCALE GENOMIC DNA]</scope>
</reference>
<feature type="region of interest" description="Disordered" evidence="1">
    <location>
        <begin position="60"/>
        <end position="90"/>
    </location>
</feature>
<feature type="region of interest" description="Disordered" evidence="1">
    <location>
        <begin position="176"/>
        <end position="266"/>
    </location>
</feature>
<accession>A0AAV0YED7</accession>
<organism evidence="2 3">
    <name type="scientific">Vicia faba</name>
    <name type="common">Broad bean</name>
    <name type="synonym">Faba vulgaris</name>
    <dbReference type="NCBI Taxonomy" id="3906"/>
    <lineage>
        <taxon>Eukaryota</taxon>
        <taxon>Viridiplantae</taxon>
        <taxon>Streptophyta</taxon>
        <taxon>Embryophyta</taxon>
        <taxon>Tracheophyta</taxon>
        <taxon>Spermatophyta</taxon>
        <taxon>Magnoliopsida</taxon>
        <taxon>eudicotyledons</taxon>
        <taxon>Gunneridae</taxon>
        <taxon>Pentapetalae</taxon>
        <taxon>rosids</taxon>
        <taxon>fabids</taxon>
        <taxon>Fabales</taxon>
        <taxon>Fabaceae</taxon>
        <taxon>Papilionoideae</taxon>
        <taxon>50 kb inversion clade</taxon>
        <taxon>NPAAA clade</taxon>
        <taxon>Hologalegina</taxon>
        <taxon>IRL clade</taxon>
        <taxon>Fabeae</taxon>
        <taxon>Vicia</taxon>
    </lineage>
</organism>
<dbReference type="Proteomes" id="UP001157006">
    <property type="component" value="Unassembled WGS sequence"/>
</dbReference>
<proteinExistence type="predicted"/>
<evidence type="ECO:0000256" key="1">
    <source>
        <dbReference type="SAM" id="MobiDB-lite"/>
    </source>
</evidence>
<evidence type="ECO:0000313" key="2">
    <source>
        <dbReference type="EMBL" id="CAI8582918.1"/>
    </source>
</evidence>
<dbReference type="AlphaFoldDB" id="A0AAV0YED7"/>
<keyword evidence="3" id="KW-1185">Reference proteome</keyword>
<dbReference type="PANTHER" id="PTHR35719:SF2">
    <property type="entry name" value="ABC TRANSMEMBRANE TYPE-1 DOMAIN-CONTAINING PROTEIN"/>
    <property type="match status" value="1"/>
</dbReference>
<protein>
    <submittedName>
        <fullName evidence="2">Uncharacterized protein</fullName>
    </submittedName>
</protein>
<sequence length="292" mass="34014">MKMCDRWKLFITAAKVPRPPQPRCSPCPWRPFHTKPLSHSRISFSSNNFPRWDSNDAFQPSNFSFNNARTKPLEQEEEEEEDDEEYVKKRRWWSDESPEETEEGYSGAWVDALDSLWILKIFKPYGWTLPIILASWLLSTGPKAFLMALAIPLGQSALALAFEKLWGRTESKPKRRYRMKRKRRNVNDTRVEEEPEEENQKTSTRKGGMQSWVVENDGSVDSGSRNAPSFGGWDDLERPRPSRRRSQAKKGSQRMTMEGGRLSRRERKSDTPLLVRLLIAIFPFLGSWTKML</sequence>
<feature type="compositionally biased region" description="Polar residues" evidence="1">
    <location>
        <begin position="60"/>
        <end position="69"/>
    </location>
</feature>
<name>A0AAV0YED7_VICFA</name>
<evidence type="ECO:0000313" key="3">
    <source>
        <dbReference type="Proteomes" id="UP001157006"/>
    </source>
</evidence>
<comment type="caution">
    <text evidence="2">The sequence shown here is derived from an EMBL/GenBank/DDBJ whole genome shotgun (WGS) entry which is preliminary data.</text>
</comment>
<dbReference type="EMBL" id="CATIWC010000258">
    <property type="protein sequence ID" value="CAI8582918.1"/>
    <property type="molecule type" value="Genomic_DNA"/>
</dbReference>
<feature type="compositionally biased region" description="Acidic residues" evidence="1">
    <location>
        <begin position="75"/>
        <end position="85"/>
    </location>
</feature>
<feature type="compositionally biased region" description="Basic residues" evidence="1">
    <location>
        <begin position="241"/>
        <end position="252"/>
    </location>
</feature>